<dbReference type="InterPro" id="IPR011032">
    <property type="entry name" value="GroES-like_sf"/>
</dbReference>
<evidence type="ECO:0000313" key="5">
    <source>
        <dbReference type="Proteomes" id="UP000262073"/>
    </source>
</evidence>
<protein>
    <submittedName>
        <fullName evidence="4">NAD(P)H-quinone oxidoreductase</fullName>
    </submittedName>
</protein>
<accession>A0A346NL66</accession>
<gene>
    <name evidence="4" type="ORF">D0Y50_07780</name>
</gene>
<dbReference type="KEGG" id="salm:D0Y50_07780"/>
<dbReference type="EMBL" id="CP031769">
    <property type="protein sequence ID" value="AXR06273.1"/>
    <property type="molecule type" value="Genomic_DNA"/>
</dbReference>
<keyword evidence="1" id="KW-0521">NADP</keyword>
<dbReference type="Gene3D" id="3.90.180.10">
    <property type="entry name" value="Medium-chain alcohol dehydrogenases, catalytic domain"/>
    <property type="match status" value="1"/>
</dbReference>
<dbReference type="RefSeq" id="WP_117316298.1">
    <property type="nucleotide sequence ID" value="NZ_CP031769.1"/>
</dbReference>
<evidence type="ECO:0000256" key="1">
    <source>
        <dbReference type="ARBA" id="ARBA00022857"/>
    </source>
</evidence>
<dbReference type="InterPro" id="IPR036291">
    <property type="entry name" value="NAD(P)-bd_dom_sf"/>
</dbReference>
<dbReference type="GO" id="GO:0016651">
    <property type="term" value="F:oxidoreductase activity, acting on NAD(P)H"/>
    <property type="evidence" value="ECO:0007669"/>
    <property type="project" value="TreeGrafter"/>
</dbReference>
<dbReference type="CDD" id="cd05276">
    <property type="entry name" value="p53_inducible_oxidoreductase"/>
    <property type="match status" value="1"/>
</dbReference>
<dbReference type="InterPro" id="IPR014189">
    <property type="entry name" value="Quinone_OxRdtase_PIG3"/>
</dbReference>
<organism evidence="4 5">
    <name type="scientific">Salinimonas sediminis</name>
    <dbReference type="NCBI Taxonomy" id="2303538"/>
    <lineage>
        <taxon>Bacteria</taxon>
        <taxon>Pseudomonadati</taxon>
        <taxon>Pseudomonadota</taxon>
        <taxon>Gammaproteobacteria</taxon>
        <taxon>Alteromonadales</taxon>
        <taxon>Alteromonadaceae</taxon>
        <taxon>Alteromonas/Salinimonas group</taxon>
        <taxon>Salinimonas</taxon>
    </lineage>
</organism>
<reference evidence="4 5" key="1">
    <citation type="submission" date="2018-08" db="EMBL/GenBank/DDBJ databases">
        <title>Salinimonas sediminis sp. nov., a piezophilic bacterium isolated from a deep-sea sediment sample from the New Britain Trench.</title>
        <authorList>
            <person name="Cao J."/>
        </authorList>
    </citation>
    <scope>NUCLEOTIDE SEQUENCE [LARGE SCALE GENOMIC DNA]</scope>
    <source>
        <strain evidence="4 5">N102</strain>
    </source>
</reference>
<dbReference type="PANTHER" id="PTHR48106:SF18">
    <property type="entry name" value="QUINONE OXIDOREDUCTASE PIG3"/>
    <property type="match status" value="1"/>
</dbReference>
<evidence type="ECO:0000259" key="3">
    <source>
        <dbReference type="SMART" id="SM00829"/>
    </source>
</evidence>
<evidence type="ECO:0000313" key="4">
    <source>
        <dbReference type="EMBL" id="AXR06273.1"/>
    </source>
</evidence>
<dbReference type="NCBIfam" id="TIGR02824">
    <property type="entry name" value="quinone_pig3"/>
    <property type="match status" value="1"/>
</dbReference>
<dbReference type="AlphaFoldDB" id="A0A346NL66"/>
<dbReference type="OrthoDB" id="9780520at2"/>
<dbReference type="InterPro" id="IPR020843">
    <property type="entry name" value="ER"/>
</dbReference>
<dbReference type="SUPFAM" id="SSF51735">
    <property type="entry name" value="NAD(P)-binding Rossmann-fold domains"/>
    <property type="match status" value="1"/>
</dbReference>
<keyword evidence="2" id="KW-0560">Oxidoreductase</keyword>
<dbReference type="Pfam" id="PF00107">
    <property type="entry name" value="ADH_zinc_N"/>
    <property type="match status" value="1"/>
</dbReference>
<dbReference type="Proteomes" id="UP000262073">
    <property type="component" value="Chromosome"/>
</dbReference>
<dbReference type="SMART" id="SM00829">
    <property type="entry name" value="PKS_ER"/>
    <property type="match status" value="1"/>
</dbReference>
<dbReference type="PANTHER" id="PTHR48106">
    <property type="entry name" value="QUINONE OXIDOREDUCTASE PIG3-RELATED"/>
    <property type="match status" value="1"/>
</dbReference>
<dbReference type="InterPro" id="IPR013154">
    <property type="entry name" value="ADH-like_N"/>
</dbReference>
<dbReference type="GO" id="GO:0070402">
    <property type="term" value="F:NADPH binding"/>
    <property type="evidence" value="ECO:0007669"/>
    <property type="project" value="TreeGrafter"/>
</dbReference>
<sequence>MQFINFNEGEGPQGLFLDNTAAPQLKPGKVIIQVHAFGINRADTLQRQGKYPPPPGESPILGLEAAGEVVAVADDVTQWRVGDKVFGLMPGGGYAQQASVDAGHLMPLPSGVSMEQAAGLAEVFLTAYQALFALCQVHRGERALIHAGASGVGLAALQLCRLTGVSTAVTASSATKLAHCEQLGASVLINYQEQDFAEVLKQAWPEGANAIVDFVGGDYLNRNLNVLATDGTIIYLAMLAGRYADKLDMGLMLAKRARVQGSTLRSRSDTYKSELINRFTTDFLGEFANKNLHVNIDTVLGVEQISQAHQRLEDNDTRGKIVVKW</sequence>
<evidence type="ECO:0000256" key="2">
    <source>
        <dbReference type="ARBA" id="ARBA00023002"/>
    </source>
</evidence>
<dbReference type="Gene3D" id="3.40.50.720">
    <property type="entry name" value="NAD(P)-binding Rossmann-like Domain"/>
    <property type="match status" value="1"/>
</dbReference>
<dbReference type="Pfam" id="PF08240">
    <property type="entry name" value="ADH_N"/>
    <property type="match status" value="1"/>
</dbReference>
<name>A0A346NL66_9ALTE</name>
<dbReference type="InterPro" id="IPR013149">
    <property type="entry name" value="ADH-like_C"/>
</dbReference>
<feature type="domain" description="Enoyl reductase (ER)" evidence="3">
    <location>
        <begin position="11"/>
        <end position="323"/>
    </location>
</feature>
<proteinExistence type="predicted"/>
<keyword evidence="5" id="KW-1185">Reference proteome</keyword>
<dbReference type="SUPFAM" id="SSF50129">
    <property type="entry name" value="GroES-like"/>
    <property type="match status" value="1"/>
</dbReference>